<keyword evidence="8" id="KW-1185">Reference proteome</keyword>
<dbReference type="InterPro" id="IPR038765">
    <property type="entry name" value="Papain-like_cys_pep_sf"/>
</dbReference>
<dbReference type="PROSITE" id="PS50911">
    <property type="entry name" value="CHAP"/>
    <property type="match status" value="1"/>
</dbReference>
<feature type="domain" description="Peptidase C51" evidence="5">
    <location>
        <begin position="150"/>
        <end position="274"/>
    </location>
</feature>
<evidence type="ECO:0000256" key="3">
    <source>
        <dbReference type="ARBA" id="ARBA00023316"/>
    </source>
</evidence>
<organism evidence="7 8">
    <name type="scientific">Staphylococcus coagulans</name>
    <dbReference type="NCBI Taxonomy" id="74706"/>
    <lineage>
        <taxon>Bacteria</taxon>
        <taxon>Bacillati</taxon>
        <taxon>Bacillota</taxon>
        <taxon>Bacilli</taxon>
        <taxon>Bacillales</taxon>
        <taxon>Staphylococcaceae</taxon>
        <taxon>Staphylococcus</taxon>
    </lineage>
</organism>
<dbReference type="SMART" id="SM00257">
    <property type="entry name" value="LysM"/>
    <property type="match status" value="2"/>
</dbReference>
<dbReference type="InterPro" id="IPR007921">
    <property type="entry name" value="CHAP_dom"/>
</dbReference>
<dbReference type="SUPFAM" id="SSF54001">
    <property type="entry name" value="Cysteine proteinases"/>
    <property type="match status" value="1"/>
</dbReference>
<name>A0ABU1EWG9_9STAP</name>
<dbReference type="EMBL" id="JAVJGV010000009">
    <property type="protein sequence ID" value="MDR5602471.1"/>
    <property type="molecule type" value="Genomic_DNA"/>
</dbReference>
<dbReference type="RefSeq" id="WP_309551096.1">
    <property type="nucleotide sequence ID" value="NZ_JAVJGV010000009.1"/>
</dbReference>
<dbReference type="InterPro" id="IPR036779">
    <property type="entry name" value="LysM_dom_sf"/>
</dbReference>
<gene>
    <name evidence="7" type="ORF">RCO12_03370</name>
</gene>
<feature type="domain" description="LysM" evidence="6">
    <location>
        <begin position="88"/>
        <end position="131"/>
    </location>
</feature>
<feature type="compositionally biased region" description="Gly residues" evidence="4">
    <location>
        <begin position="148"/>
        <end position="158"/>
    </location>
</feature>
<sequence>MKKFAFAFTMASGAAALLTHQDAEASTQHTVQSGESLWSIAQQYGTSVDQIKQANQLDNNMVFPGQVLSIGGGSGAGGAATAQSSNNGSHVVQAGESLNVIAAQYGVSVQDLMRANGLNSYLIHPQQTLKIPGGSGGSGGAQAPQIGGSNGSSTGNGGYTSPTFNHQNLYDWGQCTWHVFNRRAETGQPISTYWWNADHWASNAATDGYRVDHNPTVGSILQNFEGPVGHVAYVERTNPDGSILISEMNYNTPPGVVDYRTIPASVASQYNYIH</sequence>
<dbReference type="PROSITE" id="PS51782">
    <property type="entry name" value="LYSM"/>
    <property type="match status" value="2"/>
</dbReference>
<evidence type="ECO:0000313" key="8">
    <source>
        <dbReference type="Proteomes" id="UP001255050"/>
    </source>
</evidence>
<protein>
    <submittedName>
        <fullName evidence="7">LysM peptidoglycan-binding domain-containing protein</fullName>
    </submittedName>
</protein>
<accession>A0ABU1EWG9</accession>
<dbReference type="SUPFAM" id="SSF54106">
    <property type="entry name" value="LysM domain"/>
    <property type="match status" value="2"/>
</dbReference>
<keyword evidence="3" id="KW-0961">Cell wall biogenesis/degradation</keyword>
<keyword evidence="2" id="KW-0378">Hydrolase</keyword>
<reference evidence="7 8" key="1">
    <citation type="submission" date="2023-08" db="EMBL/GenBank/DDBJ databases">
        <title>Whole genome sequencing of Staphylococcus coagulans NN-2474.</title>
        <authorList>
            <person name="Kropotov V.S."/>
            <person name="Boriskina E.V."/>
            <person name="Gordinskaya N.A."/>
            <person name="Shkurkina I.S."/>
            <person name="Kryazhev D.V."/>
            <person name="Alekseeva A.E."/>
            <person name="Makhova M.A."/>
        </authorList>
    </citation>
    <scope>NUCLEOTIDE SEQUENCE [LARGE SCALE GENOMIC DNA]</scope>
    <source>
        <strain evidence="7 8">NN-2474</strain>
    </source>
</reference>
<dbReference type="Pfam" id="PF05257">
    <property type="entry name" value="CHAP"/>
    <property type="match status" value="1"/>
</dbReference>
<evidence type="ECO:0000256" key="1">
    <source>
        <dbReference type="ARBA" id="ARBA00022729"/>
    </source>
</evidence>
<evidence type="ECO:0000313" key="7">
    <source>
        <dbReference type="EMBL" id="MDR5602471.1"/>
    </source>
</evidence>
<evidence type="ECO:0000256" key="4">
    <source>
        <dbReference type="SAM" id="MobiDB-lite"/>
    </source>
</evidence>
<dbReference type="CDD" id="cd00118">
    <property type="entry name" value="LysM"/>
    <property type="match status" value="2"/>
</dbReference>
<dbReference type="Gene3D" id="3.10.350.10">
    <property type="entry name" value="LysM domain"/>
    <property type="match status" value="2"/>
</dbReference>
<feature type="region of interest" description="Disordered" evidence="4">
    <location>
        <begin position="134"/>
        <end position="160"/>
    </location>
</feature>
<dbReference type="Gene3D" id="3.90.1720.10">
    <property type="entry name" value="endopeptidase domain like (from Nostoc punctiforme)"/>
    <property type="match status" value="1"/>
</dbReference>
<dbReference type="InterPro" id="IPR018392">
    <property type="entry name" value="LysM"/>
</dbReference>
<dbReference type="PANTHER" id="PTHR33734">
    <property type="entry name" value="LYSM DOMAIN-CONTAINING GPI-ANCHORED PROTEIN 2"/>
    <property type="match status" value="1"/>
</dbReference>
<evidence type="ECO:0000259" key="5">
    <source>
        <dbReference type="PROSITE" id="PS50911"/>
    </source>
</evidence>
<evidence type="ECO:0000259" key="6">
    <source>
        <dbReference type="PROSITE" id="PS51782"/>
    </source>
</evidence>
<dbReference type="PANTHER" id="PTHR33734:SF22">
    <property type="entry name" value="MEMBRANE-BOUND LYTIC MUREIN TRANSGLYCOSYLASE D"/>
    <property type="match status" value="1"/>
</dbReference>
<dbReference type="Pfam" id="PF01476">
    <property type="entry name" value="LysM"/>
    <property type="match status" value="2"/>
</dbReference>
<keyword evidence="1" id="KW-0732">Signal</keyword>
<feature type="domain" description="LysM" evidence="6">
    <location>
        <begin position="27"/>
        <end position="70"/>
    </location>
</feature>
<evidence type="ECO:0000256" key="2">
    <source>
        <dbReference type="ARBA" id="ARBA00022801"/>
    </source>
</evidence>
<comment type="caution">
    <text evidence="7">The sequence shown here is derived from an EMBL/GenBank/DDBJ whole genome shotgun (WGS) entry which is preliminary data.</text>
</comment>
<proteinExistence type="predicted"/>
<dbReference type="Proteomes" id="UP001255050">
    <property type="component" value="Unassembled WGS sequence"/>
</dbReference>